<dbReference type="OrthoDB" id="10433897at2759"/>
<reference evidence="1" key="1">
    <citation type="submission" date="2019-04" db="EMBL/GenBank/DDBJ databases">
        <title>Genome assembly of Zosterops borbonicus 15179.</title>
        <authorList>
            <person name="Leroy T."/>
            <person name="Anselmetti Y."/>
            <person name="Tilak M.-K."/>
            <person name="Nabholz B."/>
        </authorList>
    </citation>
    <scope>NUCLEOTIDE SEQUENCE</scope>
    <source>
        <strain evidence="1">HGM_15179</strain>
        <tissue evidence="1">Muscle</tissue>
    </source>
</reference>
<dbReference type="EMBL" id="SWJQ01000193">
    <property type="protein sequence ID" value="TRZ19228.1"/>
    <property type="molecule type" value="Genomic_DNA"/>
</dbReference>
<evidence type="ECO:0008006" key="3">
    <source>
        <dbReference type="Google" id="ProtNLM"/>
    </source>
</evidence>
<name>A0A8K1GJB0_9PASS</name>
<organism evidence="1 2">
    <name type="scientific">Zosterops borbonicus</name>
    <dbReference type="NCBI Taxonomy" id="364589"/>
    <lineage>
        <taxon>Eukaryota</taxon>
        <taxon>Metazoa</taxon>
        <taxon>Chordata</taxon>
        <taxon>Craniata</taxon>
        <taxon>Vertebrata</taxon>
        <taxon>Euteleostomi</taxon>
        <taxon>Archelosauria</taxon>
        <taxon>Archosauria</taxon>
        <taxon>Dinosauria</taxon>
        <taxon>Saurischia</taxon>
        <taxon>Theropoda</taxon>
        <taxon>Coelurosauria</taxon>
        <taxon>Aves</taxon>
        <taxon>Neognathae</taxon>
        <taxon>Neoaves</taxon>
        <taxon>Telluraves</taxon>
        <taxon>Australaves</taxon>
        <taxon>Passeriformes</taxon>
        <taxon>Sylvioidea</taxon>
        <taxon>Zosteropidae</taxon>
        <taxon>Zosterops</taxon>
    </lineage>
</organism>
<sequence>MVTYHCHICTFNLTVPRKGTECLILEAISIHMDDKEVFRSIQHGFTKSKSCLTNLFGFYDVTATWMEDGRAVDIVYLDFFKSFNPVSHYILIGKLRNWGLWEWMMRLIENWLNGRSQKVFIDGTGSSWSSFTSEVSKVQYWPQYLTYSSMTWMKGQMPPSKFQAVHEPAMPLWLRRSMVSWGALGRASCLKKVILLLYFTLVRHSAVSFWTQCKRDMELLEWIQ</sequence>
<comment type="caution">
    <text evidence="1">The sequence shown here is derived from an EMBL/GenBank/DDBJ whole genome shotgun (WGS) entry which is preliminary data.</text>
</comment>
<evidence type="ECO:0000313" key="2">
    <source>
        <dbReference type="Proteomes" id="UP000796761"/>
    </source>
</evidence>
<keyword evidence="2" id="KW-1185">Reference proteome</keyword>
<dbReference type="Proteomes" id="UP000796761">
    <property type="component" value="Unassembled WGS sequence"/>
</dbReference>
<accession>A0A8K1GJB0</accession>
<dbReference type="PANTHER" id="PTHR33332">
    <property type="entry name" value="REVERSE TRANSCRIPTASE DOMAIN-CONTAINING PROTEIN"/>
    <property type="match status" value="1"/>
</dbReference>
<gene>
    <name evidence="1" type="ORF">HGM15179_007901</name>
</gene>
<evidence type="ECO:0000313" key="1">
    <source>
        <dbReference type="EMBL" id="TRZ19228.1"/>
    </source>
</evidence>
<proteinExistence type="predicted"/>
<protein>
    <recommendedName>
        <fullName evidence="3">Reverse transcriptase</fullName>
    </recommendedName>
</protein>
<dbReference type="AlphaFoldDB" id="A0A8K1GJB0"/>